<dbReference type="Proteomes" id="UP000680206">
    <property type="component" value="Unassembled WGS sequence"/>
</dbReference>
<evidence type="ECO:0000313" key="1">
    <source>
        <dbReference type="EMBL" id="MBO2460931.1"/>
    </source>
</evidence>
<organism evidence="1 2">
    <name type="scientific">Actinomadura violacea</name>
    <dbReference type="NCBI Taxonomy" id="2819934"/>
    <lineage>
        <taxon>Bacteria</taxon>
        <taxon>Bacillati</taxon>
        <taxon>Actinomycetota</taxon>
        <taxon>Actinomycetes</taxon>
        <taxon>Streptosporangiales</taxon>
        <taxon>Thermomonosporaceae</taxon>
        <taxon>Actinomadura</taxon>
    </lineage>
</organism>
<comment type="caution">
    <text evidence="1">The sequence shown here is derived from an EMBL/GenBank/DDBJ whole genome shotgun (WGS) entry which is preliminary data.</text>
</comment>
<proteinExistence type="predicted"/>
<accession>A0ABS3RVZ1</accession>
<protein>
    <submittedName>
        <fullName evidence="1">Uncharacterized protein</fullName>
    </submittedName>
</protein>
<gene>
    <name evidence="1" type="ORF">J4709_25425</name>
</gene>
<evidence type="ECO:0000313" key="2">
    <source>
        <dbReference type="Proteomes" id="UP000680206"/>
    </source>
</evidence>
<keyword evidence="2" id="KW-1185">Reference proteome</keyword>
<dbReference type="RefSeq" id="WP_208244293.1">
    <property type="nucleotide sequence ID" value="NZ_JAGEPF010000015.1"/>
</dbReference>
<sequence length="108" mass="11506">MNKNTAYNAAASTARTLKRAGLWDLALESPPTATTALRAEILTDRFFWKIDGLRRSCHLRAALGARPQTAAAASYAAALPPGAEAEELTGIAARTARELGLTRLIKSL</sequence>
<reference evidence="1 2" key="1">
    <citation type="submission" date="2021-03" db="EMBL/GenBank/DDBJ databases">
        <title>Actinomadura violae sp. nov., isolated from lichen in Thailand.</title>
        <authorList>
            <person name="Kanchanasin P."/>
            <person name="Saeng-In P."/>
            <person name="Phongsopitanun W."/>
            <person name="Yuki M."/>
            <person name="Kudo T."/>
            <person name="Ohkuma M."/>
            <person name="Tanasupawat S."/>
        </authorList>
    </citation>
    <scope>NUCLEOTIDE SEQUENCE [LARGE SCALE GENOMIC DNA]</scope>
    <source>
        <strain evidence="1 2">LCR2-06</strain>
    </source>
</reference>
<name>A0ABS3RVZ1_9ACTN</name>
<dbReference type="EMBL" id="JAGEPF010000015">
    <property type="protein sequence ID" value="MBO2460931.1"/>
    <property type="molecule type" value="Genomic_DNA"/>
</dbReference>